<dbReference type="AlphaFoldDB" id="A0A841Q9S4"/>
<dbReference type="Proteomes" id="UP000581688">
    <property type="component" value="Unassembled WGS sequence"/>
</dbReference>
<dbReference type="EMBL" id="JACHGH010000015">
    <property type="protein sequence ID" value="MBB6455053.1"/>
    <property type="molecule type" value="Genomic_DNA"/>
</dbReference>
<dbReference type="InterPro" id="IPR012902">
    <property type="entry name" value="N_methyl_site"/>
</dbReference>
<keyword evidence="5" id="KW-1185">Reference proteome</keyword>
<reference evidence="4 5" key="1">
    <citation type="submission" date="2020-08" db="EMBL/GenBank/DDBJ databases">
        <title>Genomic Encyclopedia of Type Strains, Phase IV (KMG-IV): sequencing the most valuable type-strain genomes for metagenomic binning, comparative biology and taxonomic classification.</title>
        <authorList>
            <person name="Goeker M."/>
        </authorList>
    </citation>
    <scope>NUCLEOTIDE SEQUENCE [LARGE SCALE GENOMIC DNA]</scope>
    <source>
        <strain evidence="4 5">DSM 19612</strain>
    </source>
</reference>
<gene>
    <name evidence="4" type="ORF">HNQ94_003548</name>
</gene>
<evidence type="ECO:0000313" key="4">
    <source>
        <dbReference type="EMBL" id="MBB6455053.1"/>
    </source>
</evidence>
<dbReference type="GO" id="GO:0030420">
    <property type="term" value="P:establishment of competence for transformation"/>
    <property type="evidence" value="ECO:0007669"/>
    <property type="project" value="UniProtKB-KW"/>
</dbReference>
<sequence>MKKILQSEKGLTLVELIAAFVIITILLISFFSFFSQGAKYSEINDDSIKASNLARQVLEELRSNNEAMPVGEYTSFNNTGKPTISLVEQNGVFHSNAELKLKLVFSDEVNTDLVKVKIEILQVSGKSVTETYGYLEVG</sequence>
<comment type="caution">
    <text evidence="4">The sequence shown here is derived from an EMBL/GenBank/DDBJ whole genome shotgun (WGS) entry which is preliminary data.</text>
</comment>
<dbReference type="PROSITE" id="PS00409">
    <property type="entry name" value="PROKAR_NTER_METHYL"/>
    <property type="match status" value="1"/>
</dbReference>
<evidence type="ECO:0000313" key="5">
    <source>
        <dbReference type="Proteomes" id="UP000581688"/>
    </source>
</evidence>
<proteinExistence type="predicted"/>
<keyword evidence="2" id="KW-0178">Competence</keyword>
<keyword evidence="3" id="KW-0472">Membrane</keyword>
<dbReference type="RefSeq" id="WP_174497529.1">
    <property type="nucleotide sequence ID" value="NZ_CADDWK010000016.1"/>
</dbReference>
<evidence type="ECO:0000256" key="2">
    <source>
        <dbReference type="ARBA" id="ARBA00023287"/>
    </source>
</evidence>
<keyword evidence="3" id="KW-1133">Transmembrane helix</keyword>
<comment type="subcellular location">
    <subcellularLocation>
        <location evidence="1">Cell surface</location>
    </subcellularLocation>
</comment>
<dbReference type="Pfam" id="PF07963">
    <property type="entry name" value="N_methyl"/>
    <property type="match status" value="1"/>
</dbReference>
<evidence type="ECO:0000256" key="3">
    <source>
        <dbReference type="SAM" id="Phobius"/>
    </source>
</evidence>
<feature type="transmembrane region" description="Helical" evidence="3">
    <location>
        <begin position="12"/>
        <end position="34"/>
    </location>
</feature>
<organism evidence="4 5">
    <name type="scientific">Salirhabdus euzebyi</name>
    <dbReference type="NCBI Taxonomy" id="394506"/>
    <lineage>
        <taxon>Bacteria</taxon>
        <taxon>Bacillati</taxon>
        <taxon>Bacillota</taxon>
        <taxon>Bacilli</taxon>
        <taxon>Bacillales</taxon>
        <taxon>Bacillaceae</taxon>
        <taxon>Salirhabdus</taxon>
    </lineage>
</organism>
<keyword evidence="3" id="KW-0812">Transmembrane</keyword>
<protein>
    <submittedName>
        <fullName evidence="4">Type II secretory pathway pseudopilin PulG</fullName>
    </submittedName>
</protein>
<name>A0A841Q9S4_9BACI</name>
<evidence type="ECO:0000256" key="1">
    <source>
        <dbReference type="ARBA" id="ARBA00004241"/>
    </source>
</evidence>
<dbReference type="GO" id="GO:0009986">
    <property type="term" value="C:cell surface"/>
    <property type="evidence" value="ECO:0007669"/>
    <property type="project" value="UniProtKB-SubCell"/>
</dbReference>
<accession>A0A841Q9S4</accession>